<sequence>MVPPETVSMTPGEEADPGPLVPVRALLAPPQAKVRASVVRLPGQWFIVADASELGRKPVPRMLLGTPLVLFRDGEGRPGALLDRCPHRNVPLSIGDVVEGQLQCVYHGWRFDGRGACRFVPSLIGEPGGKARNATSFATVEQDGFIWVYSTPGEEPTSLPYRFPQLGEQGYTSVRRRVESESTMHAALENALDVPHTQFLHRGLFRSNTRGIQITANVQRSRDRVVAEYVGEPRPSGLVARILSPSGGLVTHFDRFILPSIAEVEYRIGTENHFLVSAAMTPVSDFLTHIYAVVSFRVRLFPGWLLKPFLMPLGLRVFAQDAAILKLQTQNIQRFGGEQYASTEIDVLGRHIWRLLKKAERGDASGGDEVHEEQVTLLV</sequence>
<dbReference type="EMBL" id="CP012159">
    <property type="protein sequence ID" value="AKT36084.1"/>
    <property type="molecule type" value="Genomic_DNA"/>
</dbReference>
<dbReference type="KEGG" id="ccro:CMC5_001970"/>
<dbReference type="GO" id="GO:0051537">
    <property type="term" value="F:2 iron, 2 sulfur cluster binding"/>
    <property type="evidence" value="ECO:0007669"/>
    <property type="project" value="UniProtKB-KW"/>
</dbReference>
<dbReference type="InterPro" id="IPR036922">
    <property type="entry name" value="Rieske_2Fe-2S_sf"/>
</dbReference>
<keyword evidence="3" id="KW-0560">Oxidoreductase</keyword>
<dbReference type="STRING" id="52.CMC5_001970"/>
<dbReference type="GO" id="GO:0046872">
    <property type="term" value="F:metal ion binding"/>
    <property type="evidence" value="ECO:0007669"/>
    <property type="project" value="UniProtKB-KW"/>
</dbReference>
<dbReference type="AlphaFoldDB" id="A0A0K1E5H2"/>
<dbReference type="PATRIC" id="fig|52.7.peg.213"/>
<dbReference type="Pfam" id="PF19112">
    <property type="entry name" value="VanA_C"/>
    <property type="match status" value="1"/>
</dbReference>
<keyword evidence="8" id="KW-1185">Reference proteome</keyword>
<keyword evidence="2" id="KW-0479">Metal-binding</keyword>
<dbReference type="InterPro" id="IPR017941">
    <property type="entry name" value="Rieske_2Fe-2S"/>
</dbReference>
<feature type="domain" description="Rieske" evidence="6">
    <location>
        <begin position="45"/>
        <end position="148"/>
    </location>
</feature>
<dbReference type="InterPro" id="IPR044043">
    <property type="entry name" value="VanA_C_cat"/>
</dbReference>
<protein>
    <submittedName>
        <fullName evidence="7">(2Fe-2S)-binding protein</fullName>
    </submittedName>
</protein>
<dbReference type="Proteomes" id="UP000067626">
    <property type="component" value="Chromosome"/>
</dbReference>
<keyword evidence="4" id="KW-0408">Iron</keyword>
<dbReference type="RefSeq" id="WP_245678206.1">
    <property type="nucleotide sequence ID" value="NZ_CP012159.1"/>
</dbReference>
<dbReference type="Gene3D" id="3.90.380.10">
    <property type="entry name" value="Naphthalene 1,2-dioxygenase Alpha Subunit, Chain A, domain 1"/>
    <property type="match status" value="1"/>
</dbReference>
<reference evidence="7 8" key="1">
    <citation type="submission" date="2015-07" db="EMBL/GenBank/DDBJ databases">
        <title>Genome analysis of myxobacterium Chondromyces crocatus Cm c5 reveals a high potential for natural compound synthesis and the genetic basis for the loss of fruiting body formation.</title>
        <authorList>
            <person name="Zaburannyi N."/>
            <person name="Bunk B."/>
            <person name="Maier J."/>
            <person name="Overmann J."/>
            <person name="Mueller R."/>
        </authorList>
    </citation>
    <scope>NUCLEOTIDE SEQUENCE [LARGE SCALE GENOMIC DNA]</scope>
    <source>
        <strain evidence="7 8">Cm c5</strain>
    </source>
</reference>
<evidence type="ECO:0000313" key="8">
    <source>
        <dbReference type="Proteomes" id="UP000067626"/>
    </source>
</evidence>
<evidence type="ECO:0000256" key="1">
    <source>
        <dbReference type="ARBA" id="ARBA00022714"/>
    </source>
</evidence>
<accession>A0A0K1E5H2</accession>
<dbReference type="SUPFAM" id="SSF55961">
    <property type="entry name" value="Bet v1-like"/>
    <property type="match status" value="1"/>
</dbReference>
<dbReference type="PANTHER" id="PTHR21266:SF60">
    <property type="entry name" value="3-KETOSTEROID-9-ALPHA-MONOOXYGENASE, OXYGENASE COMPONENT"/>
    <property type="match status" value="1"/>
</dbReference>
<evidence type="ECO:0000256" key="5">
    <source>
        <dbReference type="ARBA" id="ARBA00023014"/>
    </source>
</evidence>
<keyword evidence="5" id="KW-0411">Iron-sulfur</keyword>
<evidence type="ECO:0000259" key="6">
    <source>
        <dbReference type="PROSITE" id="PS51296"/>
    </source>
</evidence>
<dbReference type="PROSITE" id="PS51296">
    <property type="entry name" value="RIESKE"/>
    <property type="match status" value="1"/>
</dbReference>
<proteinExistence type="predicted"/>
<dbReference type="GO" id="GO:0016491">
    <property type="term" value="F:oxidoreductase activity"/>
    <property type="evidence" value="ECO:0007669"/>
    <property type="project" value="UniProtKB-KW"/>
</dbReference>
<organism evidence="7 8">
    <name type="scientific">Chondromyces crocatus</name>
    <dbReference type="NCBI Taxonomy" id="52"/>
    <lineage>
        <taxon>Bacteria</taxon>
        <taxon>Pseudomonadati</taxon>
        <taxon>Myxococcota</taxon>
        <taxon>Polyangia</taxon>
        <taxon>Polyangiales</taxon>
        <taxon>Polyangiaceae</taxon>
        <taxon>Chondromyces</taxon>
    </lineage>
</organism>
<gene>
    <name evidence="7" type="ORF">CMC5_001970</name>
</gene>
<evidence type="ECO:0000256" key="2">
    <source>
        <dbReference type="ARBA" id="ARBA00022723"/>
    </source>
</evidence>
<evidence type="ECO:0000256" key="4">
    <source>
        <dbReference type="ARBA" id="ARBA00023004"/>
    </source>
</evidence>
<name>A0A0K1E5H2_CHOCO</name>
<dbReference type="InterPro" id="IPR050584">
    <property type="entry name" value="Cholesterol_7-desaturase"/>
</dbReference>
<dbReference type="SUPFAM" id="SSF50022">
    <property type="entry name" value="ISP domain"/>
    <property type="match status" value="1"/>
</dbReference>
<dbReference type="Gene3D" id="2.102.10.10">
    <property type="entry name" value="Rieske [2Fe-2S] iron-sulphur domain"/>
    <property type="match status" value="1"/>
</dbReference>
<evidence type="ECO:0000256" key="3">
    <source>
        <dbReference type="ARBA" id="ARBA00023002"/>
    </source>
</evidence>
<evidence type="ECO:0000313" key="7">
    <source>
        <dbReference type="EMBL" id="AKT36084.1"/>
    </source>
</evidence>
<keyword evidence="1" id="KW-0001">2Fe-2S</keyword>
<dbReference type="PANTHER" id="PTHR21266">
    <property type="entry name" value="IRON-SULFUR DOMAIN CONTAINING PROTEIN"/>
    <property type="match status" value="1"/>
</dbReference>
<dbReference type="Pfam" id="PF00355">
    <property type="entry name" value="Rieske"/>
    <property type="match status" value="1"/>
</dbReference>